<accession>A0A5C1QB63</accession>
<dbReference type="EMBL" id="CP035807">
    <property type="protein sequence ID" value="QEN04608.1"/>
    <property type="molecule type" value="Genomic_DNA"/>
</dbReference>
<dbReference type="PROSITE" id="PS50043">
    <property type="entry name" value="HTH_LUXR_2"/>
    <property type="match status" value="1"/>
</dbReference>
<dbReference type="Pfam" id="PF13377">
    <property type="entry name" value="Peripla_BP_3"/>
    <property type="match status" value="1"/>
</dbReference>
<keyword evidence="1" id="KW-0805">Transcription regulation</keyword>
<sequence length="762" mass="87981">MGDNKKIGVLINNVDGRYQSLILKGFEEYSKLHPFKFYFFIGRSINSPNDGEQLYNFIYNLSKSDKIDGIISISGAIGNYLSSKDLNNYLKNFYTKPMVSIGAIIDGIPSIVTDNFGGMFSVVDHIITNHDVEKIGFVSGPETNAENLERFKGYKEAIKKNSFKLDNELIFKGDFSYNSFNKFLNKLVINGSLTCDALICANDEMALGISNELNKLGFKSPKDYLITGFDNILDSNFMTAPLTTVHQPLIEQAFSACTILELLFNNKDVPMITKVDTKLIIRESCGCNAFIPIKSRINKSIDRVDRSRIINLIITDFNNEKSIQDDLSKLVPTLIDNIILDINSFRKEPIFLYALSDWLKLTTNWNYYFDIWNKILNQCQSTVLDYYPNINEKNYINELFKRGYSELVLKNTHNLAEKLKNTEVLLYLLRETSDKFNYCNSLEDIYRIINEEFGKFGIKNTYIVLHNQKSSQGNNASDLIDKLPYEDKSSEDYFVLPLLYNDQYYGYVVFEKSNFEPIIYESLSREVSNTLHNTNKNKLIEDKLYNLQDNKTRLDSIFEMIPMMIMDTDLNTGILFKNNFLHNELTRNGQSVRSLRSVIPNEDLKIIDSLKWKIKNKDTFLKYPGVRLIDEINNRYIPVAQISGLFNKNNEIIGFRWFVFDAIPLIKDTVLPDNSFYIEKNISKREKDVIGLILQGLSIRSIAKELFISESTVKGHMSRIYSKFKVTNKIELVQEIQNYQVDKHGYSHYLFSVMNSLLSVEK</sequence>
<dbReference type="OrthoDB" id="56125at2"/>
<dbReference type="InterPro" id="IPR016032">
    <property type="entry name" value="Sig_transdc_resp-reg_C-effctor"/>
</dbReference>
<evidence type="ECO:0000313" key="6">
    <source>
        <dbReference type="Proteomes" id="UP000323824"/>
    </source>
</evidence>
<protein>
    <recommendedName>
        <fullName evidence="4">HTH luxR-type domain-containing protein</fullName>
    </recommendedName>
</protein>
<dbReference type="Gene3D" id="3.40.50.2300">
    <property type="match status" value="2"/>
</dbReference>
<dbReference type="RefSeq" id="WP_149567851.1">
    <property type="nucleotide sequence ID" value="NZ_CP035807.1"/>
</dbReference>
<dbReference type="SMART" id="SM00421">
    <property type="entry name" value="HTH_LUXR"/>
    <property type="match status" value="1"/>
</dbReference>
<dbReference type="Proteomes" id="UP000323824">
    <property type="component" value="Chromosome"/>
</dbReference>
<dbReference type="PANTHER" id="PTHR30146:SF24">
    <property type="entry name" value="XYLOSE OPERON REGULATORY PROTEIN"/>
    <property type="match status" value="1"/>
</dbReference>
<dbReference type="InterPro" id="IPR036388">
    <property type="entry name" value="WH-like_DNA-bd_sf"/>
</dbReference>
<dbReference type="PRINTS" id="PR00038">
    <property type="entry name" value="HTHLUXR"/>
</dbReference>
<dbReference type="KEGG" id="sper:EW093_07795"/>
<organism evidence="5 6">
    <name type="scientific">Thiospirochaeta perfilievii</name>
    <dbReference type="NCBI Taxonomy" id="252967"/>
    <lineage>
        <taxon>Bacteria</taxon>
        <taxon>Pseudomonadati</taxon>
        <taxon>Spirochaetota</taxon>
        <taxon>Spirochaetia</taxon>
        <taxon>Spirochaetales</taxon>
        <taxon>Spirochaetaceae</taxon>
        <taxon>Thiospirochaeta</taxon>
    </lineage>
</organism>
<gene>
    <name evidence="5" type="ORF">EW093_07795</name>
</gene>
<dbReference type="SUPFAM" id="SSF53822">
    <property type="entry name" value="Periplasmic binding protein-like I"/>
    <property type="match status" value="1"/>
</dbReference>
<dbReference type="InterPro" id="IPR000792">
    <property type="entry name" value="Tscrpt_reg_LuxR_C"/>
</dbReference>
<dbReference type="SUPFAM" id="SSF46894">
    <property type="entry name" value="C-terminal effector domain of the bipartite response regulators"/>
    <property type="match status" value="1"/>
</dbReference>
<evidence type="ECO:0000313" key="5">
    <source>
        <dbReference type="EMBL" id="QEN04608.1"/>
    </source>
</evidence>
<reference evidence="5 6" key="1">
    <citation type="submission" date="2019-02" db="EMBL/GenBank/DDBJ databases">
        <authorList>
            <person name="Fomenkov A."/>
            <person name="Dubinina G."/>
            <person name="Grabovich M."/>
            <person name="Vincze T."/>
            <person name="Roberts R.J."/>
        </authorList>
    </citation>
    <scope>NUCLEOTIDE SEQUENCE [LARGE SCALE GENOMIC DNA]</scope>
    <source>
        <strain evidence="5 6">P</strain>
    </source>
</reference>
<dbReference type="InterPro" id="IPR046335">
    <property type="entry name" value="LacI/GalR-like_sensor"/>
</dbReference>
<reference evidence="5 6" key="2">
    <citation type="submission" date="2019-09" db="EMBL/GenBank/DDBJ databases">
        <title>Complete Genome Sequence and Methylome Analysis of free living Spirochaetas.</title>
        <authorList>
            <person name="Leshcheva N."/>
            <person name="Mikheeva N."/>
        </authorList>
    </citation>
    <scope>NUCLEOTIDE SEQUENCE [LARGE SCALE GENOMIC DNA]</scope>
    <source>
        <strain evidence="5 6">P</strain>
    </source>
</reference>
<evidence type="ECO:0000259" key="4">
    <source>
        <dbReference type="PROSITE" id="PS50043"/>
    </source>
</evidence>
<dbReference type="GO" id="GO:0003700">
    <property type="term" value="F:DNA-binding transcription factor activity"/>
    <property type="evidence" value="ECO:0007669"/>
    <property type="project" value="TreeGrafter"/>
</dbReference>
<dbReference type="CDD" id="cd06170">
    <property type="entry name" value="LuxR_C_like"/>
    <property type="match status" value="1"/>
</dbReference>
<proteinExistence type="predicted"/>
<keyword evidence="3" id="KW-0804">Transcription</keyword>
<dbReference type="GO" id="GO:0000976">
    <property type="term" value="F:transcription cis-regulatory region binding"/>
    <property type="evidence" value="ECO:0007669"/>
    <property type="project" value="TreeGrafter"/>
</dbReference>
<dbReference type="CDD" id="cd06267">
    <property type="entry name" value="PBP1_LacI_sugar_binding-like"/>
    <property type="match status" value="1"/>
</dbReference>
<dbReference type="Pfam" id="PF00196">
    <property type="entry name" value="GerE"/>
    <property type="match status" value="1"/>
</dbReference>
<dbReference type="InterPro" id="IPR028082">
    <property type="entry name" value="Peripla_BP_I"/>
</dbReference>
<keyword evidence="6" id="KW-1185">Reference proteome</keyword>
<name>A0A5C1QB63_9SPIO</name>
<keyword evidence="2" id="KW-0238">DNA-binding</keyword>
<feature type="domain" description="HTH luxR-type" evidence="4">
    <location>
        <begin position="675"/>
        <end position="740"/>
    </location>
</feature>
<evidence type="ECO:0000256" key="1">
    <source>
        <dbReference type="ARBA" id="ARBA00023015"/>
    </source>
</evidence>
<evidence type="ECO:0000256" key="3">
    <source>
        <dbReference type="ARBA" id="ARBA00023163"/>
    </source>
</evidence>
<dbReference type="PANTHER" id="PTHR30146">
    <property type="entry name" value="LACI-RELATED TRANSCRIPTIONAL REPRESSOR"/>
    <property type="match status" value="1"/>
</dbReference>
<dbReference type="Gene3D" id="1.10.10.10">
    <property type="entry name" value="Winged helix-like DNA-binding domain superfamily/Winged helix DNA-binding domain"/>
    <property type="match status" value="1"/>
</dbReference>
<dbReference type="AlphaFoldDB" id="A0A5C1QB63"/>
<evidence type="ECO:0000256" key="2">
    <source>
        <dbReference type="ARBA" id="ARBA00023125"/>
    </source>
</evidence>